<reference evidence="1 2" key="1">
    <citation type="submission" date="2023-09" db="EMBL/GenBank/DDBJ databases">
        <title>Novel taxa isolated from Blanes Bay.</title>
        <authorList>
            <person name="Rey-Velasco X."/>
            <person name="Lucena T."/>
        </authorList>
    </citation>
    <scope>NUCLEOTIDE SEQUENCE [LARGE SCALE GENOMIC DNA]</scope>
    <source>
        <strain evidence="1 2">S334</strain>
    </source>
</reference>
<name>A0ABU3L1Q4_9FLAO</name>
<dbReference type="EMBL" id="JAVTTP010000001">
    <property type="protein sequence ID" value="MDT7827661.1"/>
    <property type="molecule type" value="Genomic_DNA"/>
</dbReference>
<protein>
    <submittedName>
        <fullName evidence="1">Uncharacterized protein</fullName>
    </submittedName>
</protein>
<proteinExistence type="predicted"/>
<sequence length="181" mass="19345">MAESQVRAGPALRIARALACISPKVNFRAQWIARVALEKIERRPVRSLLFQDRPGYAILSQGERVDGPASFHFCFGRCGLAAHRPIRDVGPGGPASAGLGKGVQACSERRGLSQGSGGDTHANTTYNALRGISLQEIPACLLAWVPGGKVLRTFSATHHSFTVTEHIAENECSGAIETDKN</sequence>
<gene>
    <name evidence="1" type="ORF">RQM65_03145</name>
</gene>
<dbReference type="RefSeq" id="WP_314012687.1">
    <property type="nucleotide sequence ID" value="NZ_JAVTTP010000001.1"/>
</dbReference>
<evidence type="ECO:0000313" key="1">
    <source>
        <dbReference type="EMBL" id="MDT7827661.1"/>
    </source>
</evidence>
<dbReference type="Proteomes" id="UP001250656">
    <property type="component" value="Unassembled WGS sequence"/>
</dbReference>
<accession>A0ABU3L1Q4</accession>
<comment type="caution">
    <text evidence="1">The sequence shown here is derived from an EMBL/GenBank/DDBJ whole genome shotgun (WGS) entry which is preliminary data.</text>
</comment>
<organism evidence="1 2">
    <name type="scientific">Pricia mediterranea</name>
    <dbReference type="NCBI Taxonomy" id="3076079"/>
    <lineage>
        <taxon>Bacteria</taxon>
        <taxon>Pseudomonadati</taxon>
        <taxon>Bacteroidota</taxon>
        <taxon>Flavobacteriia</taxon>
        <taxon>Flavobacteriales</taxon>
        <taxon>Flavobacteriaceae</taxon>
        <taxon>Pricia</taxon>
    </lineage>
</organism>
<evidence type="ECO:0000313" key="2">
    <source>
        <dbReference type="Proteomes" id="UP001250656"/>
    </source>
</evidence>
<keyword evidence="2" id="KW-1185">Reference proteome</keyword>